<dbReference type="AlphaFoldDB" id="A0A511YVX7"/>
<organism evidence="1 2">
    <name type="scientific">Actinotalea fermentans</name>
    <dbReference type="NCBI Taxonomy" id="43671"/>
    <lineage>
        <taxon>Bacteria</taxon>
        <taxon>Bacillati</taxon>
        <taxon>Actinomycetota</taxon>
        <taxon>Actinomycetes</taxon>
        <taxon>Micrococcales</taxon>
        <taxon>Cellulomonadaceae</taxon>
        <taxon>Actinotalea</taxon>
    </lineage>
</organism>
<name>A0A511YVX7_9CELL</name>
<protein>
    <submittedName>
        <fullName evidence="1">Uncharacterized protein</fullName>
    </submittedName>
</protein>
<reference evidence="1 2" key="1">
    <citation type="submission" date="2019-07" db="EMBL/GenBank/DDBJ databases">
        <title>Whole genome shotgun sequence of Actinotalea fermentans NBRC 105374.</title>
        <authorList>
            <person name="Hosoyama A."/>
            <person name="Uohara A."/>
            <person name="Ohji S."/>
            <person name="Ichikawa N."/>
        </authorList>
    </citation>
    <scope>NUCLEOTIDE SEQUENCE [LARGE SCALE GENOMIC DNA]</scope>
    <source>
        <strain evidence="1 2">NBRC 105374</strain>
    </source>
</reference>
<proteinExistence type="predicted"/>
<accession>A0A511YVX7</accession>
<evidence type="ECO:0000313" key="1">
    <source>
        <dbReference type="EMBL" id="GEN79365.1"/>
    </source>
</evidence>
<dbReference type="EMBL" id="BJYK01000001">
    <property type="protein sequence ID" value="GEN79365.1"/>
    <property type="molecule type" value="Genomic_DNA"/>
</dbReference>
<dbReference type="RefSeq" id="WP_034249894.1">
    <property type="nucleotide sequence ID" value="NZ_BJYK01000001.1"/>
</dbReference>
<comment type="caution">
    <text evidence="1">The sequence shown here is derived from an EMBL/GenBank/DDBJ whole genome shotgun (WGS) entry which is preliminary data.</text>
</comment>
<evidence type="ECO:0000313" key="2">
    <source>
        <dbReference type="Proteomes" id="UP000321484"/>
    </source>
</evidence>
<gene>
    <name evidence="1" type="ORF">AFE02nite_10990</name>
</gene>
<keyword evidence="2" id="KW-1185">Reference proteome</keyword>
<dbReference type="Proteomes" id="UP000321484">
    <property type="component" value="Unassembled WGS sequence"/>
</dbReference>
<sequence>MAPILTSIVLALVTAVVVILVAGTTSGAPRRGPRQLLADLRDGFRHPVRGESVGLIAGTRRELVGAAEAEGTVDDLFRFGQDAGPAYVEPVELAGPLAEPLASAGRRLRQLVR</sequence>